<dbReference type="HOGENOM" id="CLU_1592378_0_0_4"/>
<name>C4GN04_9NEIS</name>
<dbReference type="GO" id="GO:0042781">
    <property type="term" value="F:3'-tRNA processing endoribonuclease activity"/>
    <property type="evidence" value="ECO:0007669"/>
    <property type="project" value="TreeGrafter"/>
</dbReference>
<evidence type="ECO:0000313" key="2">
    <source>
        <dbReference type="EMBL" id="EEP66689.1"/>
    </source>
</evidence>
<evidence type="ECO:0000259" key="1">
    <source>
        <dbReference type="Pfam" id="PF12706"/>
    </source>
</evidence>
<proteinExistence type="predicted"/>
<reference evidence="2" key="1">
    <citation type="submission" date="2009-04" db="EMBL/GenBank/DDBJ databases">
        <authorList>
            <person name="Weinstock G."/>
            <person name="Sodergren E."/>
            <person name="Clifton S."/>
            <person name="Fulton L."/>
            <person name="Fulton B."/>
            <person name="Courtney L."/>
            <person name="Fronick C."/>
            <person name="Harrison M."/>
            <person name="Strong C."/>
            <person name="Farmer C."/>
            <person name="Delahaunty K."/>
            <person name="Markovic C."/>
            <person name="Hall O."/>
            <person name="Minx P."/>
            <person name="Tomlinson C."/>
            <person name="Mitreva M."/>
            <person name="Nelson J."/>
            <person name="Hou S."/>
            <person name="Wollam A."/>
            <person name="Pepin K.H."/>
            <person name="Johnson M."/>
            <person name="Bhonagiri V."/>
            <person name="Nash W.E."/>
            <person name="Warren W."/>
            <person name="Chinwalla A."/>
            <person name="Mardis E.R."/>
            <person name="Wilson R.K."/>
        </authorList>
    </citation>
    <scope>NUCLEOTIDE SEQUENCE [LARGE SCALE GENOMIC DNA]</scope>
    <source>
        <strain evidence="2">ATCC 51147</strain>
    </source>
</reference>
<dbReference type="EMBL" id="ACJW02000008">
    <property type="protein sequence ID" value="EEP66689.1"/>
    <property type="molecule type" value="Genomic_DNA"/>
</dbReference>
<dbReference type="PANTHER" id="PTHR46018:SF2">
    <property type="entry name" value="ZINC PHOSPHODIESTERASE ELAC PROTEIN 1"/>
    <property type="match status" value="1"/>
</dbReference>
<dbReference type="PANTHER" id="PTHR46018">
    <property type="entry name" value="ZINC PHOSPHODIESTERASE ELAC PROTEIN 1"/>
    <property type="match status" value="1"/>
</dbReference>
<protein>
    <recommendedName>
        <fullName evidence="1">Metallo-beta-lactamase domain-containing protein</fullName>
    </recommendedName>
</protein>
<dbReference type="AlphaFoldDB" id="C4GN04"/>
<accession>C4GN04</accession>
<dbReference type="InterPro" id="IPR036866">
    <property type="entry name" value="RibonucZ/Hydroxyglut_hydro"/>
</dbReference>
<sequence length="167" mass="17819">MDGGESFRLKPVTVAADAAHPKVFAASEGGFRISAVPVTHSIIPALGWRVEKDGCAVVFSSGTSNMGRTLDKIAADVDLLVAHNAIPEGSTDRVALKLHMMPSEIGRIAAAAHAKSVVLSHFMNRTENVMWETADAIGSRYKGKLNFARDCDIYAVHSGEQIGSCLR</sequence>
<keyword evidence="3" id="KW-1185">Reference proteome</keyword>
<dbReference type="STRING" id="629741.GCWU000324_03092"/>
<evidence type="ECO:0000313" key="3">
    <source>
        <dbReference type="Proteomes" id="UP000003009"/>
    </source>
</evidence>
<dbReference type="InterPro" id="IPR001279">
    <property type="entry name" value="Metallo-B-lactamas"/>
</dbReference>
<dbReference type="SUPFAM" id="SSF56281">
    <property type="entry name" value="Metallo-hydrolase/oxidoreductase"/>
    <property type="match status" value="1"/>
</dbReference>
<dbReference type="GeneID" id="84907953"/>
<feature type="domain" description="Metallo-beta-lactamase" evidence="1">
    <location>
        <begin position="23"/>
        <end position="122"/>
    </location>
</feature>
<dbReference type="Pfam" id="PF12706">
    <property type="entry name" value="Lactamase_B_2"/>
    <property type="match status" value="1"/>
</dbReference>
<gene>
    <name evidence="2" type="ORF">GCWU000324_03092</name>
</gene>
<dbReference type="Proteomes" id="UP000003009">
    <property type="component" value="Unassembled WGS sequence"/>
</dbReference>
<dbReference type="RefSeq" id="WP_003798849.1">
    <property type="nucleotide sequence ID" value="NZ_GG665874.1"/>
</dbReference>
<dbReference type="Gene3D" id="3.60.15.10">
    <property type="entry name" value="Ribonuclease Z/Hydroxyacylglutathione hydrolase-like"/>
    <property type="match status" value="1"/>
</dbReference>
<comment type="caution">
    <text evidence="2">The sequence shown here is derived from an EMBL/GenBank/DDBJ whole genome shotgun (WGS) entry which is preliminary data.</text>
</comment>
<organism evidence="2 3">
    <name type="scientific">Kingella oralis ATCC 51147</name>
    <dbReference type="NCBI Taxonomy" id="629741"/>
    <lineage>
        <taxon>Bacteria</taxon>
        <taxon>Pseudomonadati</taxon>
        <taxon>Pseudomonadota</taxon>
        <taxon>Betaproteobacteria</taxon>
        <taxon>Neisseriales</taxon>
        <taxon>Neisseriaceae</taxon>
        <taxon>Kingella</taxon>
    </lineage>
</organism>